<proteinExistence type="predicted"/>
<dbReference type="InterPro" id="IPR045168">
    <property type="entry name" value="YTH_prot"/>
</dbReference>
<dbReference type="GO" id="GO:0003729">
    <property type="term" value="F:mRNA binding"/>
    <property type="evidence" value="ECO:0007669"/>
    <property type="project" value="TreeGrafter"/>
</dbReference>
<evidence type="ECO:0000259" key="1">
    <source>
        <dbReference type="PROSITE" id="PS50882"/>
    </source>
</evidence>
<protein>
    <submittedName>
        <fullName evidence="2">CIC11C00000001331</fullName>
    </submittedName>
</protein>
<sequence length="225" mass="25632">MLYVTQLAQLTGDIDIACLPNIWSSKYTANTTNSTVLSSISFSPLSTDTIFSDPPSASLSPMVDYELPLHRHIEPYIYDTSPLSRFFVIKSFSEDDVRASVVHGIWTSTRLGNQRLNAAYHESPHSNICLFFLVNGSCKFCGVARMLGPIDYSKESNIWVEATRWKGIFPVQWLQVQDIPNKVFRYLRVSTNNYKFVTSSRDTQELPHHIGVSMLNIYANFRHLK</sequence>
<dbReference type="CDD" id="cd21134">
    <property type="entry name" value="YTH"/>
    <property type="match status" value="1"/>
</dbReference>
<dbReference type="Proteomes" id="UP000182259">
    <property type="component" value="Chromosome IV"/>
</dbReference>
<dbReference type="GO" id="GO:1990247">
    <property type="term" value="F:N6-methyladenosine-containing RNA reader activity"/>
    <property type="evidence" value="ECO:0007669"/>
    <property type="project" value="TreeGrafter"/>
</dbReference>
<evidence type="ECO:0000313" key="3">
    <source>
        <dbReference type="Proteomes" id="UP000182259"/>
    </source>
</evidence>
<dbReference type="Gene3D" id="3.10.590.10">
    <property type="entry name" value="ph1033 like domains"/>
    <property type="match status" value="1"/>
</dbReference>
<dbReference type="PANTHER" id="PTHR12357">
    <property type="entry name" value="YTH YT521-B HOMOLOGY DOMAIN-CONTAINING"/>
    <property type="match status" value="1"/>
</dbReference>
<dbReference type="Pfam" id="PF04146">
    <property type="entry name" value="YTH"/>
    <property type="match status" value="1"/>
</dbReference>
<gene>
    <name evidence="2" type="ORF">SAMEA4029009_CIC11G00000001331</name>
</gene>
<dbReference type="AlphaFoldDB" id="A0A1L0BYI1"/>
<dbReference type="EMBL" id="LT635767">
    <property type="protein sequence ID" value="SGZ56393.1"/>
    <property type="molecule type" value="Genomic_DNA"/>
</dbReference>
<reference evidence="3" key="1">
    <citation type="submission" date="2016-10" db="EMBL/GenBank/DDBJ databases">
        <authorList>
            <person name="Geijer C."/>
            <person name="Jareborg N."/>
            <person name="Dainat J."/>
        </authorList>
    </citation>
    <scope>NUCLEOTIDE SEQUENCE [LARGE SCALE GENOMIC DNA]</scope>
    <source>
        <strain evidence="3">PYCC 4715</strain>
    </source>
</reference>
<name>A0A1L0BYI1_9ASCO</name>
<dbReference type="GO" id="GO:0061157">
    <property type="term" value="P:mRNA destabilization"/>
    <property type="evidence" value="ECO:0007669"/>
    <property type="project" value="TreeGrafter"/>
</dbReference>
<dbReference type="GO" id="GO:0005737">
    <property type="term" value="C:cytoplasm"/>
    <property type="evidence" value="ECO:0007669"/>
    <property type="project" value="TreeGrafter"/>
</dbReference>
<feature type="domain" description="YTH" evidence="1">
    <location>
        <begin position="84"/>
        <end position="218"/>
    </location>
</feature>
<accession>A0A1L0BYI1</accession>
<dbReference type="PANTHER" id="PTHR12357:SF89">
    <property type="entry name" value="YTH DOMAIN-CONTAINING FAMILY PROTEIN"/>
    <property type="match status" value="1"/>
</dbReference>
<dbReference type="InterPro" id="IPR007275">
    <property type="entry name" value="YTH_domain"/>
</dbReference>
<organism evidence="2 3">
    <name type="scientific">Sungouiella intermedia</name>
    <dbReference type="NCBI Taxonomy" id="45354"/>
    <lineage>
        <taxon>Eukaryota</taxon>
        <taxon>Fungi</taxon>
        <taxon>Dikarya</taxon>
        <taxon>Ascomycota</taxon>
        <taxon>Saccharomycotina</taxon>
        <taxon>Pichiomycetes</taxon>
        <taxon>Metschnikowiaceae</taxon>
        <taxon>Sungouiella</taxon>
    </lineage>
</organism>
<dbReference type="PROSITE" id="PS50882">
    <property type="entry name" value="YTH"/>
    <property type="match status" value="1"/>
</dbReference>
<evidence type="ECO:0000313" key="2">
    <source>
        <dbReference type="EMBL" id="SGZ56393.1"/>
    </source>
</evidence>